<dbReference type="Gene3D" id="1.10.150.280">
    <property type="entry name" value="AF1531-like domain"/>
    <property type="match status" value="1"/>
</dbReference>
<dbReference type="PANTHER" id="PTHR21053">
    <property type="entry name" value="TRANSCRIPTION ELONGATION FACTOR, MITOCHONDRIAL"/>
    <property type="match status" value="1"/>
</dbReference>
<dbReference type="SUPFAM" id="SSF47781">
    <property type="entry name" value="RuvA domain 2-like"/>
    <property type="match status" value="1"/>
</dbReference>
<dbReference type="GO" id="GO:0042645">
    <property type="term" value="C:mitochondrial nucleoid"/>
    <property type="evidence" value="ECO:0007669"/>
    <property type="project" value="TreeGrafter"/>
</dbReference>
<dbReference type="PANTHER" id="PTHR21053:SF2">
    <property type="entry name" value="TRANSCRIPTION ELONGATION FACTOR, MITOCHONDRIAL"/>
    <property type="match status" value="1"/>
</dbReference>
<evidence type="ECO:0000313" key="2">
    <source>
        <dbReference type="Proteomes" id="UP001329430"/>
    </source>
</evidence>
<dbReference type="GO" id="GO:0030337">
    <property type="term" value="F:DNA polymerase processivity factor activity"/>
    <property type="evidence" value="ECO:0007669"/>
    <property type="project" value="TreeGrafter"/>
</dbReference>
<organism evidence="1 2">
    <name type="scientific">Pyrocoelia pectoralis</name>
    <dbReference type="NCBI Taxonomy" id="417401"/>
    <lineage>
        <taxon>Eukaryota</taxon>
        <taxon>Metazoa</taxon>
        <taxon>Ecdysozoa</taxon>
        <taxon>Arthropoda</taxon>
        <taxon>Hexapoda</taxon>
        <taxon>Insecta</taxon>
        <taxon>Pterygota</taxon>
        <taxon>Neoptera</taxon>
        <taxon>Endopterygota</taxon>
        <taxon>Coleoptera</taxon>
        <taxon>Polyphaga</taxon>
        <taxon>Elateriformia</taxon>
        <taxon>Elateroidea</taxon>
        <taxon>Lampyridae</taxon>
        <taxon>Lampyrinae</taxon>
        <taxon>Pyrocoelia</taxon>
    </lineage>
</organism>
<reference evidence="1 2" key="1">
    <citation type="journal article" date="2024" name="Insects">
        <title>An Improved Chromosome-Level Genome Assembly of the Firefly Pyrocoelia pectoralis.</title>
        <authorList>
            <person name="Fu X."/>
            <person name="Meyer-Rochow V.B."/>
            <person name="Ballantyne L."/>
            <person name="Zhu X."/>
        </authorList>
    </citation>
    <scope>NUCLEOTIDE SEQUENCE [LARGE SCALE GENOMIC DNA]</scope>
    <source>
        <strain evidence="1">XCY_ONT2</strain>
    </source>
</reference>
<dbReference type="EMBL" id="JAVRBK010000008">
    <property type="protein sequence ID" value="KAK5640444.1"/>
    <property type="molecule type" value="Genomic_DNA"/>
</dbReference>
<evidence type="ECO:0000313" key="1">
    <source>
        <dbReference type="EMBL" id="KAK5640444.1"/>
    </source>
</evidence>
<evidence type="ECO:0008006" key="3">
    <source>
        <dbReference type="Google" id="ProtNLM"/>
    </source>
</evidence>
<name>A0AAN7VBP3_9COLE</name>
<accession>A0AAN7VBP3</accession>
<keyword evidence="2" id="KW-1185">Reference proteome</keyword>
<dbReference type="AlphaFoldDB" id="A0AAN7VBP3"/>
<dbReference type="Proteomes" id="UP001329430">
    <property type="component" value="Chromosome 8"/>
</dbReference>
<dbReference type="InterPro" id="IPR010994">
    <property type="entry name" value="RuvA_2-like"/>
</dbReference>
<gene>
    <name evidence="1" type="ORF">RI129_011255</name>
</gene>
<dbReference type="GO" id="GO:0006392">
    <property type="term" value="P:transcription elongation by mitochondrial RNA polymerase"/>
    <property type="evidence" value="ECO:0007669"/>
    <property type="project" value="InterPro"/>
</dbReference>
<proteinExistence type="predicted"/>
<dbReference type="InterPro" id="IPR039150">
    <property type="entry name" value="TEFM"/>
</dbReference>
<comment type="caution">
    <text evidence="1">The sequence shown here is derived from an EMBL/GenBank/DDBJ whole genome shotgun (WGS) entry which is preliminary data.</text>
</comment>
<sequence>MLLKNIYNYYCCTVSYYSRLNIQLKLKPRVKVRQYSTLVKLEELELKYSENDQEFILTTLNTATAEHLKQLNISQNRINSLKTWQTNQGTFKSFSDLLEVEGFGIKILDKLCSSIISNQSQSESTPAISKNRRHFVIPPLNKQLQNFTSAIGLYLGPVGVSWSGLTKCNELKEWDCLKFPEVSKKMLPMDTFNLAQTILKKIPLADFYVFEAPMYIAHIGNKQTIVHNEHLELLSMLLALLNTSRKHNTQLTEENVPNCVYYLRSNLSARLFRTLMGSERVSTTPAVNNLLGIGTIADVTPKISLIFCEELKEKYLSQNGINRELLGQALLLIVTFMEICVHKNVESLAAVTQGKKNGNKNQLN</sequence>
<protein>
    <recommendedName>
        <fullName evidence="3">Transcription elongation factor, mitochondrial</fullName>
    </recommendedName>
</protein>